<keyword evidence="6" id="KW-1185">Reference proteome</keyword>
<dbReference type="PANTHER" id="PTHR44688">
    <property type="entry name" value="DNA-BINDING TRANSCRIPTIONAL ACTIVATOR DEVR_DOSR"/>
    <property type="match status" value="1"/>
</dbReference>
<evidence type="ECO:0000259" key="4">
    <source>
        <dbReference type="PROSITE" id="PS50043"/>
    </source>
</evidence>
<dbReference type="PRINTS" id="PR00038">
    <property type="entry name" value="HTHLUXR"/>
</dbReference>
<sequence length="381" mass="43179">MTPLLDQSISDIFRTFVNEEPLENALKQLQTKYSEFPFAINVQSLNDQNYNYRTVLNVGQEFHDTFAPVANLNPLPAILQEADIDEPCRVHRLFPKEKIHPEYVGSFLDVNNKIDRAISLIIDRHDSLCCYVNISLPGAASEHDEEQLFEEVKFLQPFFRNAFQLALQRRMRDAIAPTRDLGKFWLEQMPFSALVVDENCCVQVMNKRAERLLSTHANLQVGRYKRVTAKAGDEAATLESSVRQSIFTNTPAAPVIIRNEFGPNTLIFVQPIEGEQDAPEYLSHFLEPPSNCLLMVFDPTDFSDVPDKMISHLLNLTPKETEVVKALTNGASARDAAEQLGISYNTARNHIANVSRRLEVGSQTEIVRLVMTTLSRFPWQG</sequence>
<accession>A0ABQ3EMX5</accession>
<evidence type="ECO:0000313" key="5">
    <source>
        <dbReference type="EMBL" id="GHB42178.1"/>
    </source>
</evidence>
<dbReference type="SUPFAM" id="SSF46894">
    <property type="entry name" value="C-terminal effector domain of the bipartite response regulators"/>
    <property type="match status" value="1"/>
</dbReference>
<proteinExistence type="predicted"/>
<evidence type="ECO:0000313" key="6">
    <source>
        <dbReference type="Proteomes" id="UP000637980"/>
    </source>
</evidence>
<evidence type="ECO:0000256" key="1">
    <source>
        <dbReference type="ARBA" id="ARBA00023015"/>
    </source>
</evidence>
<dbReference type="Proteomes" id="UP000637980">
    <property type="component" value="Unassembled WGS sequence"/>
</dbReference>
<evidence type="ECO:0000256" key="2">
    <source>
        <dbReference type="ARBA" id="ARBA00023125"/>
    </source>
</evidence>
<dbReference type="InterPro" id="IPR000792">
    <property type="entry name" value="Tscrpt_reg_LuxR_C"/>
</dbReference>
<dbReference type="SMART" id="SM00421">
    <property type="entry name" value="HTH_LUXR"/>
    <property type="match status" value="1"/>
</dbReference>
<dbReference type="Gene3D" id="1.10.10.10">
    <property type="entry name" value="Winged helix-like DNA-binding domain superfamily/Winged helix DNA-binding domain"/>
    <property type="match status" value="1"/>
</dbReference>
<protein>
    <recommendedName>
        <fullName evidence="4">HTH luxR-type domain-containing protein</fullName>
    </recommendedName>
</protein>
<dbReference type="InterPro" id="IPR016032">
    <property type="entry name" value="Sig_transdc_resp-reg_C-effctor"/>
</dbReference>
<dbReference type="EMBL" id="BMXE01000007">
    <property type="protein sequence ID" value="GHB42178.1"/>
    <property type="molecule type" value="Genomic_DNA"/>
</dbReference>
<keyword evidence="1" id="KW-0805">Transcription regulation</keyword>
<reference evidence="6" key="1">
    <citation type="journal article" date="2019" name="Int. J. Syst. Evol. Microbiol.">
        <title>The Global Catalogue of Microorganisms (GCM) 10K type strain sequencing project: providing services to taxonomists for standard genome sequencing and annotation.</title>
        <authorList>
            <consortium name="The Broad Institute Genomics Platform"/>
            <consortium name="The Broad Institute Genome Sequencing Center for Infectious Disease"/>
            <person name="Wu L."/>
            <person name="Ma J."/>
        </authorList>
    </citation>
    <scope>NUCLEOTIDE SEQUENCE [LARGE SCALE GENOMIC DNA]</scope>
    <source>
        <strain evidence="6">KCTC 12861</strain>
    </source>
</reference>
<dbReference type="PROSITE" id="PS50043">
    <property type="entry name" value="HTH_LUXR_2"/>
    <property type="match status" value="1"/>
</dbReference>
<keyword evidence="2" id="KW-0238">DNA-binding</keyword>
<dbReference type="Pfam" id="PF00196">
    <property type="entry name" value="GerE"/>
    <property type="match status" value="1"/>
</dbReference>
<dbReference type="InterPro" id="IPR036388">
    <property type="entry name" value="WH-like_DNA-bd_sf"/>
</dbReference>
<keyword evidence="3" id="KW-0804">Transcription</keyword>
<gene>
    <name evidence="5" type="ORF">GCM10007094_34230</name>
</gene>
<dbReference type="RefSeq" id="WP_189438028.1">
    <property type="nucleotide sequence ID" value="NZ_BMXE01000007.1"/>
</dbReference>
<evidence type="ECO:0000256" key="3">
    <source>
        <dbReference type="ARBA" id="ARBA00023163"/>
    </source>
</evidence>
<dbReference type="CDD" id="cd06170">
    <property type="entry name" value="LuxR_C_like"/>
    <property type="match status" value="1"/>
</dbReference>
<feature type="domain" description="HTH luxR-type" evidence="4">
    <location>
        <begin position="309"/>
        <end position="374"/>
    </location>
</feature>
<organism evidence="5 6">
    <name type="scientific">Pseudovibrio japonicus</name>
    <dbReference type="NCBI Taxonomy" id="366534"/>
    <lineage>
        <taxon>Bacteria</taxon>
        <taxon>Pseudomonadati</taxon>
        <taxon>Pseudomonadota</taxon>
        <taxon>Alphaproteobacteria</taxon>
        <taxon>Hyphomicrobiales</taxon>
        <taxon>Stappiaceae</taxon>
        <taxon>Pseudovibrio</taxon>
    </lineage>
</organism>
<dbReference type="PANTHER" id="PTHR44688:SF16">
    <property type="entry name" value="DNA-BINDING TRANSCRIPTIONAL ACTIVATOR DEVR_DOSR"/>
    <property type="match status" value="1"/>
</dbReference>
<comment type="caution">
    <text evidence="5">The sequence shown here is derived from an EMBL/GenBank/DDBJ whole genome shotgun (WGS) entry which is preliminary data.</text>
</comment>
<name>A0ABQ3EMX5_9HYPH</name>